<dbReference type="RefSeq" id="WP_164918656.1">
    <property type="nucleotide sequence ID" value="NZ_RJLM01000288.1"/>
</dbReference>
<reference evidence="2 3" key="1">
    <citation type="submission" date="2018-11" db="EMBL/GenBank/DDBJ databases">
        <title>Photobacterium sp. BEI247 sp. nov., a marine bacterium isolated from Yongle Blue Hole in the South China Sea.</title>
        <authorList>
            <person name="Wang X."/>
        </authorList>
    </citation>
    <scope>NUCLEOTIDE SEQUENCE [LARGE SCALE GENOMIC DNA]</scope>
    <source>
        <strain evidence="3">BEI247</strain>
    </source>
</reference>
<protein>
    <submittedName>
        <fullName evidence="2">DEAD/DEAH box helicase</fullName>
    </submittedName>
</protein>
<keyword evidence="2" id="KW-0067">ATP-binding</keyword>
<feature type="domain" description="Helicase SWF/SNF/SWI type bacterial" evidence="1">
    <location>
        <begin position="2"/>
        <end position="77"/>
    </location>
</feature>
<dbReference type="Gene3D" id="3.40.50.10810">
    <property type="entry name" value="Tandem AAA-ATPase domain"/>
    <property type="match status" value="1"/>
</dbReference>
<keyword evidence="2" id="KW-0547">Nucleotide-binding</keyword>
<dbReference type="InterPro" id="IPR038718">
    <property type="entry name" value="SNF2-like_sf"/>
</dbReference>
<dbReference type="EMBL" id="RJLM01000288">
    <property type="protein sequence ID" value="RWX52556.1"/>
    <property type="molecule type" value="Genomic_DNA"/>
</dbReference>
<keyword evidence="2" id="KW-0378">Hydrolase</keyword>
<dbReference type="Pfam" id="PF08455">
    <property type="entry name" value="SNF2_assoc"/>
    <property type="match status" value="1"/>
</dbReference>
<dbReference type="InterPro" id="IPR013663">
    <property type="entry name" value="Helicase_SWF/SNF/SWI_bac"/>
</dbReference>
<feature type="non-terminal residue" evidence="2">
    <location>
        <position position="1"/>
    </location>
</feature>
<evidence type="ECO:0000313" key="2">
    <source>
        <dbReference type="EMBL" id="RWX52556.1"/>
    </source>
</evidence>
<dbReference type="Proteomes" id="UP000287563">
    <property type="component" value="Unassembled WGS sequence"/>
</dbReference>
<dbReference type="GO" id="GO:0004386">
    <property type="term" value="F:helicase activity"/>
    <property type="evidence" value="ECO:0007669"/>
    <property type="project" value="UniProtKB-KW"/>
</dbReference>
<proteinExistence type="predicted"/>
<keyword evidence="2" id="KW-0347">Helicase</keyword>
<name>A0A3S3QL85_9GAMM</name>
<organism evidence="2 3">
    <name type="scientific">Photobacterium chitinilyticum</name>
    <dbReference type="NCBI Taxonomy" id="2485123"/>
    <lineage>
        <taxon>Bacteria</taxon>
        <taxon>Pseudomonadati</taxon>
        <taxon>Pseudomonadota</taxon>
        <taxon>Gammaproteobacteria</taxon>
        <taxon>Vibrionales</taxon>
        <taxon>Vibrionaceae</taxon>
        <taxon>Photobacterium</taxon>
    </lineage>
</organism>
<dbReference type="AlphaFoldDB" id="A0A3S3QL85"/>
<sequence length="116" mass="13464">DFYIDSSNQVYFFDEETKKIRQNLQELGQFELKDGTLQARKSLAYSLAHLFEGRDRVSFSQEFQNLAQDLTHPEDFPLQATQVKADLRDYQEKGIGWLQMLHHYGFGGILADDMGL</sequence>
<gene>
    <name evidence="2" type="ORF">EDI28_27120</name>
</gene>
<evidence type="ECO:0000259" key="1">
    <source>
        <dbReference type="Pfam" id="PF08455"/>
    </source>
</evidence>
<comment type="caution">
    <text evidence="2">The sequence shown here is derived from an EMBL/GenBank/DDBJ whole genome shotgun (WGS) entry which is preliminary data.</text>
</comment>
<keyword evidence="3" id="KW-1185">Reference proteome</keyword>
<accession>A0A3S3QL85</accession>
<feature type="non-terminal residue" evidence="2">
    <location>
        <position position="116"/>
    </location>
</feature>
<evidence type="ECO:0000313" key="3">
    <source>
        <dbReference type="Proteomes" id="UP000287563"/>
    </source>
</evidence>